<comment type="subcellular location">
    <subcellularLocation>
        <location evidence="1">Nucleus</location>
    </subcellularLocation>
</comment>
<dbReference type="GO" id="GO:0006351">
    <property type="term" value="P:DNA-templated transcription"/>
    <property type="evidence" value="ECO:0007669"/>
    <property type="project" value="InterPro"/>
</dbReference>
<dbReference type="Pfam" id="PF00172">
    <property type="entry name" value="Zn_clus"/>
    <property type="match status" value="1"/>
</dbReference>
<evidence type="ECO:0000256" key="3">
    <source>
        <dbReference type="ARBA" id="ARBA00023242"/>
    </source>
</evidence>
<dbReference type="InterPro" id="IPR036864">
    <property type="entry name" value="Zn2-C6_fun-type_DNA-bd_sf"/>
</dbReference>
<reference evidence="7" key="1">
    <citation type="journal article" date="2014" name="Proc. Natl. Acad. Sci. U.S.A.">
        <title>Extensive sampling of basidiomycete genomes demonstrates inadequacy of the white-rot/brown-rot paradigm for wood decay fungi.</title>
        <authorList>
            <person name="Riley R."/>
            <person name="Salamov A.A."/>
            <person name="Brown D.W."/>
            <person name="Nagy L.G."/>
            <person name="Floudas D."/>
            <person name="Held B.W."/>
            <person name="Levasseur A."/>
            <person name="Lombard V."/>
            <person name="Morin E."/>
            <person name="Otillar R."/>
            <person name="Lindquist E.A."/>
            <person name="Sun H."/>
            <person name="LaButti K.M."/>
            <person name="Schmutz J."/>
            <person name="Jabbour D."/>
            <person name="Luo H."/>
            <person name="Baker S.E."/>
            <person name="Pisabarro A.G."/>
            <person name="Walton J.D."/>
            <person name="Blanchette R.A."/>
            <person name="Henrissat B."/>
            <person name="Martin F."/>
            <person name="Cullen D."/>
            <person name="Hibbett D.S."/>
            <person name="Grigoriev I.V."/>
        </authorList>
    </citation>
    <scope>NUCLEOTIDE SEQUENCE [LARGE SCALE GENOMIC DNA]</scope>
    <source>
        <strain evidence="7">CBS 339.88</strain>
    </source>
</reference>
<dbReference type="Pfam" id="PF04082">
    <property type="entry name" value="Fungal_trans"/>
    <property type="match status" value="1"/>
</dbReference>
<dbReference type="CDD" id="cd00067">
    <property type="entry name" value="GAL4"/>
    <property type="match status" value="1"/>
</dbReference>
<dbReference type="InterPro" id="IPR007219">
    <property type="entry name" value="XnlR_reg_dom"/>
</dbReference>
<dbReference type="SMART" id="SM00906">
    <property type="entry name" value="Fungal_trans"/>
    <property type="match status" value="1"/>
</dbReference>
<dbReference type="Proteomes" id="UP000027222">
    <property type="component" value="Unassembled WGS sequence"/>
</dbReference>
<dbReference type="GO" id="GO:0003677">
    <property type="term" value="F:DNA binding"/>
    <property type="evidence" value="ECO:0007669"/>
    <property type="project" value="InterPro"/>
</dbReference>
<dbReference type="SMART" id="SM00066">
    <property type="entry name" value="GAL4"/>
    <property type="match status" value="1"/>
</dbReference>
<sequence length="824" mass="91769">MPSSSTSPYPQREDSGGNSLVARHPKRRGVALSCAECRRLKLKCSRAFPCSNCVKKGCAAICPEGSLTTGKGNRFVLANTEALHEKITILANRVRHLEDGLAQAHSLTSHTPHPLLSEDLLQIKRPLERERLDVPQVEEKPETEDNIDSLGSLSISNDGRSTFFGRTASSWHLLQNEEGSEDEDESLANELEAAAPSDEAWLSYAFPFACPVSRTAESTRQSITSKLPRKAVAKLLCDNYFRHAAWMYSPISEGDFNETVFQAVYDSEEPLEPPISAQNLSILCMVLAIGILVDLDKPAHAPEAMLYYHFGRAALSIESVLEEQSITAIQAMLLMCHFMFLAEISGPRWGIMGIVVKLAQSLGLHRDSGKWKLEPEQTQKRRELFYELLTYDSWQSLTFGRPPSLSSAHVDSQLPHETTKNEAGEVEMTFAAWKHRFSAQCLSIVHDEAFGTRTPNYKVIQELDRKVRNWYVPPSLQVPGFGAAKLVSSEVEQPTVQLTMQRYIAFAIREITLFYMHRGFFAQALEDNPTDPMGSKYSPSVLAAYGSATSFVGLIESLFNQHPQLTERMWFLFTHVFSCAIVLGSIAAKSQMGLARSALSHLDSAYNLFTRVSDHARAGKIIPILSKLRERAHMANANLPLQSETATRLSFYGPKIKSEVDEQTVSALGGMTRLISRRSPSSPSVSASSPVSHHSSPPSNLPESQIYLPPPEAANSSSWQNYTHIQNFNVNINMSGDYYPNSMPVTPDPQNEMSLLYQMPPQQHQPQAMDVNSQHPYFVGGYGSGYSNGNQYMMTQMSSPDMTSPTQPHDLQDSWQNFMAQYKQ</sequence>
<keyword evidence="7" id="KW-1185">Reference proteome</keyword>
<dbReference type="PANTHER" id="PTHR31001">
    <property type="entry name" value="UNCHARACTERIZED TRANSCRIPTIONAL REGULATORY PROTEIN"/>
    <property type="match status" value="1"/>
</dbReference>
<dbReference type="OrthoDB" id="424974at2759"/>
<feature type="compositionally biased region" description="Basic and acidic residues" evidence="4">
    <location>
        <begin position="131"/>
        <end position="140"/>
    </location>
</feature>
<dbReference type="CDD" id="cd12148">
    <property type="entry name" value="fungal_TF_MHR"/>
    <property type="match status" value="1"/>
</dbReference>
<dbReference type="HOGENOM" id="CLU_007340_4_1_1"/>
<evidence type="ECO:0000259" key="5">
    <source>
        <dbReference type="PROSITE" id="PS50048"/>
    </source>
</evidence>
<name>A0A067SJT6_GALM3</name>
<feature type="region of interest" description="Disordered" evidence="4">
    <location>
        <begin position="131"/>
        <end position="153"/>
    </location>
</feature>
<dbReference type="PANTHER" id="PTHR31001:SF56">
    <property type="entry name" value="ZN(2)-C6 FUNGAL-TYPE DOMAIN-CONTAINING PROTEIN"/>
    <property type="match status" value="1"/>
</dbReference>
<evidence type="ECO:0000313" key="7">
    <source>
        <dbReference type="Proteomes" id="UP000027222"/>
    </source>
</evidence>
<dbReference type="STRING" id="685588.A0A067SJT6"/>
<organism evidence="6 7">
    <name type="scientific">Galerina marginata (strain CBS 339.88)</name>
    <dbReference type="NCBI Taxonomy" id="685588"/>
    <lineage>
        <taxon>Eukaryota</taxon>
        <taxon>Fungi</taxon>
        <taxon>Dikarya</taxon>
        <taxon>Basidiomycota</taxon>
        <taxon>Agaricomycotina</taxon>
        <taxon>Agaricomycetes</taxon>
        <taxon>Agaricomycetidae</taxon>
        <taxon>Agaricales</taxon>
        <taxon>Agaricineae</taxon>
        <taxon>Strophariaceae</taxon>
        <taxon>Galerina</taxon>
    </lineage>
</organism>
<accession>A0A067SJT6</accession>
<dbReference type="InterPro" id="IPR050613">
    <property type="entry name" value="Sec_Metabolite_Reg"/>
</dbReference>
<dbReference type="EMBL" id="KL142411">
    <property type="protein sequence ID" value="KDR67949.1"/>
    <property type="molecule type" value="Genomic_DNA"/>
</dbReference>
<feature type="region of interest" description="Disordered" evidence="4">
    <location>
        <begin position="1"/>
        <end position="22"/>
    </location>
</feature>
<protein>
    <recommendedName>
        <fullName evidence="5">Zn(2)-C6 fungal-type domain-containing protein</fullName>
    </recommendedName>
</protein>
<dbReference type="AlphaFoldDB" id="A0A067SJT6"/>
<dbReference type="GO" id="GO:0000981">
    <property type="term" value="F:DNA-binding transcription factor activity, RNA polymerase II-specific"/>
    <property type="evidence" value="ECO:0007669"/>
    <property type="project" value="InterPro"/>
</dbReference>
<dbReference type="InterPro" id="IPR001138">
    <property type="entry name" value="Zn2Cys6_DnaBD"/>
</dbReference>
<dbReference type="PROSITE" id="PS00463">
    <property type="entry name" value="ZN2_CY6_FUNGAL_1"/>
    <property type="match status" value="1"/>
</dbReference>
<dbReference type="GO" id="GO:0008270">
    <property type="term" value="F:zinc ion binding"/>
    <property type="evidence" value="ECO:0007669"/>
    <property type="project" value="InterPro"/>
</dbReference>
<keyword evidence="3" id="KW-0539">Nucleus</keyword>
<feature type="compositionally biased region" description="Low complexity" evidence="4">
    <location>
        <begin position="677"/>
        <end position="698"/>
    </location>
</feature>
<proteinExistence type="predicted"/>
<dbReference type="PROSITE" id="PS50048">
    <property type="entry name" value="ZN2_CY6_FUNGAL_2"/>
    <property type="match status" value="1"/>
</dbReference>
<evidence type="ECO:0000313" key="6">
    <source>
        <dbReference type="EMBL" id="KDR67949.1"/>
    </source>
</evidence>
<keyword evidence="2" id="KW-0479">Metal-binding</keyword>
<dbReference type="Gene3D" id="4.10.240.10">
    <property type="entry name" value="Zn(2)-C6 fungal-type DNA-binding domain"/>
    <property type="match status" value="1"/>
</dbReference>
<gene>
    <name evidence="6" type="ORF">GALMADRAFT_161257</name>
</gene>
<dbReference type="SUPFAM" id="SSF57701">
    <property type="entry name" value="Zn2/Cys6 DNA-binding domain"/>
    <property type="match status" value="1"/>
</dbReference>
<evidence type="ECO:0000256" key="1">
    <source>
        <dbReference type="ARBA" id="ARBA00004123"/>
    </source>
</evidence>
<feature type="domain" description="Zn(2)-C6 fungal-type" evidence="5">
    <location>
        <begin position="33"/>
        <end position="62"/>
    </location>
</feature>
<feature type="region of interest" description="Disordered" evidence="4">
    <location>
        <begin position="674"/>
        <end position="713"/>
    </location>
</feature>
<evidence type="ECO:0000256" key="4">
    <source>
        <dbReference type="SAM" id="MobiDB-lite"/>
    </source>
</evidence>
<evidence type="ECO:0000256" key="2">
    <source>
        <dbReference type="ARBA" id="ARBA00022723"/>
    </source>
</evidence>
<dbReference type="GO" id="GO:0005634">
    <property type="term" value="C:nucleus"/>
    <property type="evidence" value="ECO:0007669"/>
    <property type="project" value="UniProtKB-SubCell"/>
</dbReference>